<protein>
    <recommendedName>
        <fullName evidence="2">Heterokaryon incompatibility domain-containing protein</fullName>
    </recommendedName>
</protein>
<proteinExistence type="predicted"/>
<keyword evidence="4" id="KW-1185">Reference proteome</keyword>
<dbReference type="Gene3D" id="1.25.40.10">
    <property type="entry name" value="Tetratricopeptide repeat domain"/>
    <property type="match status" value="1"/>
</dbReference>
<dbReference type="InterPro" id="IPR011990">
    <property type="entry name" value="TPR-like_helical_dom_sf"/>
</dbReference>
<organism evidence="3 4">
    <name type="scientific">Boletus edulis BED1</name>
    <dbReference type="NCBI Taxonomy" id="1328754"/>
    <lineage>
        <taxon>Eukaryota</taxon>
        <taxon>Fungi</taxon>
        <taxon>Dikarya</taxon>
        <taxon>Basidiomycota</taxon>
        <taxon>Agaricomycotina</taxon>
        <taxon>Agaricomycetes</taxon>
        <taxon>Agaricomycetidae</taxon>
        <taxon>Boletales</taxon>
        <taxon>Boletineae</taxon>
        <taxon>Boletaceae</taxon>
        <taxon>Boletoideae</taxon>
        <taxon>Boletus</taxon>
    </lineage>
</organism>
<feature type="repeat" description="TPR" evidence="1">
    <location>
        <begin position="123"/>
        <end position="156"/>
    </location>
</feature>
<accession>A0AAD4BN16</accession>
<dbReference type="SUPFAM" id="SSF48452">
    <property type="entry name" value="TPR-like"/>
    <property type="match status" value="1"/>
</dbReference>
<dbReference type="Pfam" id="PF06985">
    <property type="entry name" value="HET"/>
    <property type="match status" value="1"/>
</dbReference>
<dbReference type="InterPro" id="IPR010730">
    <property type="entry name" value="HET"/>
</dbReference>
<dbReference type="InterPro" id="IPR019734">
    <property type="entry name" value="TPR_rpt"/>
</dbReference>
<evidence type="ECO:0000313" key="4">
    <source>
        <dbReference type="Proteomes" id="UP001194468"/>
    </source>
</evidence>
<name>A0AAD4BN16_BOLED</name>
<evidence type="ECO:0000313" key="3">
    <source>
        <dbReference type="EMBL" id="KAF8435493.1"/>
    </source>
</evidence>
<sequence>MTEWVCDFTQRRLSADGDAISDANCGSGMPTTQATRTPLLRQWAKAKLIHDSWKDALLSAVRFTLSRVEIYRVVCERLETIDRILDAVECFHEMMSELGGETLKLHDNDGHLAWALDFRQRSSEKLEHLGDKAVNAEQYNDAILRYSSALSIIPSSPQAILIKRSKARLATGAWKQALEDANQVITLDPSSPWGYEVKYVTLHKGGDYDNAIDAFEVMLTKMGESPHPDVQQQSDRYISPSSTRALIRKVVQRTLHRSPRVLINTATGRLHDRAEQASAFEALPIFNELVSSTTTRIDYVRIKREVRQYFQYVMLSHKWEDNEPLFQQVVHIAVYDLETSPTHDKLQIFCNIVRDAGFNWAWSDTCCIDKSDHFVLQEALVAMFRWYQGSAMAIVFLRGVRPSSPRGALAGSIWNTRAWTLQEYIAAKVIRFYTEDWTLYRDLDVPNHKESPEIISEMEQATGVSAQQLKELRPGLSSIWEKLRLASTRRTTWVEDAAYSLLGIFSAIGIPAIYGEGEASLGRLLANVLTRSGDASILAWTGDSSRFNSCLPARITVFNAATSHLPPSIPDSEMERIIIGLRAPSFDLDTALRLYDRLNELPTPRFAESRMTLPCITFQIPPFSVHRTGSGRVYRADTIPFGMVEIRTRQDISRMKSLCLVHPWLDALVEPEDERGGAFVEEDVVPPASPTSDDEETFDDEIDYEEIDDDSSSFAEPELASLSISTHTAPIDRETGARRLVARLRQPFGALLFTPASMRRRTMDYKRVAADSLITVRFQDNVSLANIVDNVRILDVL</sequence>
<gene>
    <name evidence="3" type="ORF">L210DRAFT_3551364</name>
</gene>
<dbReference type="PROSITE" id="PS50005">
    <property type="entry name" value="TPR"/>
    <property type="match status" value="1"/>
</dbReference>
<evidence type="ECO:0000256" key="1">
    <source>
        <dbReference type="PROSITE-ProRule" id="PRU00339"/>
    </source>
</evidence>
<dbReference type="Proteomes" id="UP001194468">
    <property type="component" value="Unassembled WGS sequence"/>
</dbReference>
<dbReference type="PANTHER" id="PTHR10622">
    <property type="entry name" value="HET DOMAIN-CONTAINING PROTEIN"/>
    <property type="match status" value="1"/>
</dbReference>
<dbReference type="AlphaFoldDB" id="A0AAD4BN16"/>
<evidence type="ECO:0000259" key="2">
    <source>
        <dbReference type="Pfam" id="PF06985"/>
    </source>
</evidence>
<reference evidence="3" key="1">
    <citation type="submission" date="2019-10" db="EMBL/GenBank/DDBJ databases">
        <authorList>
            <consortium name="DOE Joint Genome Institute"/>
            <person name="Kuo A."/>
            <person name="Miyauchi S."/>
            <person name="Kiss E."/>
            <person name="Drula E."/>
            <person name="Kohler A."/>
            <person name="Sanchez-Garcia M."/>
            <person name="Andreopoulos B."/>
            <person name="Barry K.W."/>
            <person name="Bonito G."/>
            <person name="Buee M."/>
            <person name="Carver A."/>
            <person name="Chen C."/>
            <person name="Cichocki N."/>
            <person name="Clum A."/>
            <person name="Culley D."/>
            <person name="Crous P.W."/>
            <person name="Fauchery L."/>
            <person name="Girlanda M."/>
            <person name="Hayes R."/>
            <person name="Keri Z."/>
            <person name="LaButti K."/>
            <person name="Lipzen A."/>
            <person name="Lombard V."/>
            <person name="Magnuson J."/>
            <person name="Maillard F."/>
            <person name="Morin E."/>
            <person name="Murat C."/>
            <person name="Nolan M."/>
            <person name="Ohm R."/>
            <person name="Pangilinan J."/>
            <person name="Pereira M."/>
            <person name="Perotto S."/>
            <person name="Peter M."/>
            <person name="Riley R."/>
            <person name="Sitrit Y."/>
            <person name="Stielow B."/>
            <person name="Szollosi G."/>
            <person name="Zifcakova L."/>
            <person name="Stursova M."/>
            <person name="Spatafora J.W."/>
            <person name="Tedersoo L."/>
            <person name="Vaario L.-M."/>
            <person name="Yamada A."/>
            <person name="Yan M."/>
            <person name="Wang P."/>
            <person name="Xu J."/>
            <person name="Bruns T."/>
            <person name="Baldrian P."/>
            <person name="Vilgalys R."/>
            <person name="Henrissat B."/>
            <person name="Grigoriev I.V."/>
            <person name="Hibbett D."/>
            <person name="Nagy L.G."/>
            <person name="Martin F.M."/>
        </authorList>
    </citation>
    <scope>NUCLEOTIDE SEQUENCE</scope>
    <source>
        <strain evidence="3">BED1</strain>
    </source>
</reference>
<reference evidence="3" key="2">
    <citation type="journal article" date="2020" name="Nat. Commun.">
        <title>Large-scale genome sequencing of mycorrhizal fungi provides insights into the early evolution of symbiotic traits.</title>
        <authorList>
            <person name="Miyauchi S."/>
            <person name="Kiss E."/>
            <person name="Kuo A."/>
            <person name="Drula E."/>
            <person name="Kohler A."/>
            <person name="Sanchez-Garcia M."/>
            <person name="Morin E."/>
            <person name="Andreopoulos B."/>
            <person name="Barry K.W."/>
            <person name="Bonito G."/>
            <person name="Buee M."/>
            <person name="Carver A."/>
            <person name="Chen C."/>
            <person name="Cichocki N."/>
            <person name="Clum A."/>
            <person name="Culley D."/>
            <person name="Crous P.W."/>
            <person name="Fauchery L."/>
            <person name="Girlanda M."/>
            <person name="Hayes R.D."/>
            <person name="Keri Z."/>
            <person name="LaButti K."/>
            <person name="Lipzen A."/>
            <person name="Lombard V."/>
            <person name="Magnuson J."/>
            <person name="Maillard F."/>
            <person name="Murat C."/>
            <person name="Nolan M."/>
            <person name="Ohm R.A."/>
            <person name="Pangilinan J."/>
            <person name="Pereira M.F."/>
            <person name="Perotto S."/>
            <person name="Peter M."/>
            <person name="Pfister S."/>
            <person name="Riley R."/>
            <person name="Sitrit Y."/>
            <person name="Stielow J.B."/>
            <person name="Szollosi G."/>
            <person name="Zifcakova L."/>
            <person name="Stursova M."/>
            <person name="Spatafora J.W."/>
            <person name="Tedersoo L."/>
            <person name="Vaario L.M."/>
            <person name="Yamada A."/>
            <person name="Yan M."/>
            <person name="Wang P."/>
            <person name="Xu J."/>
            <person name="Bruns T."/>
            <person name="Baldrian P."/>
            <person name="Vilgalys R."/>
            <person name="Dunand C."/>
            <person name="Henrissat B."/>
            <person name="Grigoriev I.V."/>
            <person name="Hibbett D."/>
            <person name="Nagy L.G."/>
            <person name="Martin F.M."/>
        </authorList>
    </citation>
    <scope>NUCLEOTIDE SEQUENCE</scope>
    <source>
        <strain evidence="3">BED1</strain>
    </source>
</reference>
<feature type="domain" description="Heterokaryon incompatibility" evidence="2">
    <location>
        <begin position="312"/>
        <end position="402"/>
    </location>
</feature>
<dbReference type="PANTHER" id="PTHR10622:SF10">
    <property type="entry name" value="HET DOMAIN-CONTAINING PROTEIN"/>
    <property type="match status" value="1"/>
</dbReference>
<dbReference type="EMBL" id="WHUW01000025">
    <property type="protein sequence ID" value="KAF8435493.1"/>
    <property type="molecule type" value="Genomic_DNA"/>
</dbReference>
<comment type="caution">
    <text evidence="3">The sequence shown here is derived from an EMBL/GenBank/DDBJ whole genome shotgun (WGS) entry which is preliminary data.</text>
</comment>
<keyword evidence="1" id="KW-0802">TPR repeat</keyword>